<evidence type="ECO:0000256" key="1">
    <source>
        <dbReference type="ARBA" id="ARBA00004370"/>
    </source>
</evidence>
<dbReference type="SUPFAM" id="SSF56601">
    <property type="entry name" value="beta-lactamase/transpeptidase-like"/>
    <property type="match status" value="1"/>
</dbReference>
<dbReference type="InterPro" id="IPR005311">
    <property type="entry name" value="PBP_dimer"/>
</dbReference>
<dbReference type="InterPro" id="IPR001460">
    <property type="entry name" value="PCN-bd_Tpept"/>
</dbReference>
<dbReference type="OrthoDB" id="9804124at2"/>
<protein>
    <submittedName>
        <fullName evidence="6">Transpeptidase family protein</fullName>
    </submittedName>
</protein>
<keyword evidence="2" id="KW-0378">Hydrolase</keyword>
<dbReference type="CDD" id="cd06575">
    <property type="entry name" value="PASTA_Pbp2x-like_2"/>
    <property type="match status" value="1"/>
</dbReference>
<dbReference type="GO" id="GO:0008658">
    <property type="term" value="F:penicillin binding"/>
    <property type="evidence" value="ECO:0007669"/>
    <property type="project" value="InterPro"/>
</dbReference>
<dbReference type="Gene3D" id="3.30.450.330">
    <property type="match status" value="1"/>
</dbReference>
<keyword evidence="4" id="KW-1133">Transmembrane helix</keyword>
<evidence type="ECO:0000256" key="2">
    <source>
        <dbReference type="ARBA" id="ARBA00022645"/>
    </source>
</evidence>
<evidence type="ECO:0000313" key="6">
    <source>
        <dbReference type="EMBL" id="KAB2816838.1"/>
    </source>
</evidence>
<evidence type="ECO:0000259" key="5">
    <source>
        <dbReference type="PROSITE" id="PS51178"/>
    </source>
</evidence>
<accession>A0A6L3ZGZ1</accession>
<dbReference type="InterPro" id="IPR036138">
    <property type="entry name" value="PBP_dimer_sf"/>
</dbReference>
<reference evidence="6 7" key="1">
    <citation type="submission" date="2019-10" db="EMBL/GenBank/DDBJ databases">
        <title>Genome sequence of Phaeocystidibacter marisrubri JCM30614 (type strain).</title>
        <authorList>
            <person name="Bowman J.P."/>
        </authorList>
    </citation>
    <scope>NUCLEOTIDE SEQUENCE [LARGE SCALE GENOMIC DNA]</scope>
    <source>
        <strain evidence="6 7">JCM 30614</strain>
    </source>
</reference>
<dbReference type="GO" id="GO:0004180">
    <property type="term" value="F:carboxypeptidase activity"/>
    <property type="evidence" value="ECO:0007669"/>
    <property type="project" value="UniProtKB-KW"/>
</dbReference>
<dbReference type="SUPFAM" id="SSF54184">
    <property type="entry name" value="Penicillin-binding protein 2x (pbp-2x), c-terminal domain"/>
    <property type="match status" value="1"/>
</dbReference>
<evidence type="ECO:0000313" key="7">
    <source>
        <dbReference type="Proteomes" id="UP000484164"/>
    </source>
</evidence>
<dbReference type="Gene3D" id="3.40.710.10">
    <property type="entry name" value="DD-peptidase/beta-lactamase superfamily"/>
    <property type="match status" value="1"/>
</dbReference>
<sequence length="663" mass="73593">MTEQGKNIITKRTMLMGILMGVFAFSVMGKLFYTYFGEGRELRARAERLATRDMTLEAERGNIYSSDGKLLATSMPVYDIYMDPGAPSDENFNANIAALGTELSKMFPTRSASQWTAYLKSRRADGDRYVRLGDDLTFSQLQRVKSFPLFELGKYKGGLISEEQHYRKMPLGRIAERTIGYDGENNQVGVEGAFSTYLTGRDGHRLMQKISNGNWKPLDDENAIAPRDGQDVITTIDTRIQDVANRSLLNALSHYEADHGCAIVMEVATGKIIAIANLGRTANGNYYEQLNYAVGESTEPGSTFKLASLMVALEDGVIDTSDIVDTENGIYTIYNRKVKDSNVRWGRGGYGEISVAEAFRKSSNTGIVKAIYPAYKDRPQAFIDRLYQIGLHERTGIQIRGEALPKIPTPEDANWSGTSLPWIAFGYEVQMTPLQVLTFYNAIANNGRMVRPRIVSEIKESGITIHEFSTEIINPAVCSEPTLKKLQTLLSGVVAHGTARNIRSETFNMAGKTGTCQLNYWLADHNDYQASFAGYFPAENPQYSCIVVVNKPNPALGYYGSTVAAPVFRAIADEVYRSTPRRQELEELEEPVLTHTTGNESIETSLENGVIPDLRGRNGMEVISLLENMGYRVQIEGAGKVQRQWPSPGTQHSTQQTVVLKLG</sequence>
<dbReference type="AlphaFoldDB" id="A0A6L3ZGZ1"/>
<dbReference type="SUPFAM" id="SSF56519">
    <property type="entry name" value="Penicillin binding protein dimerisation domain"/>
    <property type="match status" value="1"/>
</dbReference>
<feature type="domain" description="PASTA" evidence="5">
    <location>
        <begin position="605"/>
        <end position="663"/>
    </location>
</feature>
<dbReference type="InterPro" id="IPR012338">
    <property type="entry name" value="Beta-lactam/transpept-like"/>
</dbReference>
<keyword evidence="4" id="KW-0812">Transmembrane</keyword>
<comment type="caution">
    <text evidence="6">The sequence shown here is derived from an EMBL/GenBank/DDBJ whole genome shotgun (WGS) entry which is preliminary data.</text>
</comment>
<organism evidence="6 7">
    <name type="scientific">Phaeocystidibacter marisrubri</name>
    <dbReference type="NCBI Taxonomy" id="1577780"/>
    <lineage>
        <taxon>Bacteria</taxon>
        <taxon>Pseudomonadati</taxon>
        <taxon>Bacteroidota</taxon>
        <taxon>Flavobacteriia</taxon>
        <taxon>Flavobacteriales</taxon>
        <taxon>Phaeocystidibacteraceae</taxon>
        <taxon>Phaeocystidibacter</taxon>
    </lineage>
</organism>
<evidence type="ECO:0000256" key="4">
    <source>
        <dbReference type="SAM" id="Phobius"/>
    </source>
</evidence>
<dbReference type="Gene3D" id="3.90.1310.10">
    <property type="entry name" value="Penicillin-binding protein 2a (Domain 2)"/>
    <property type="match status" value="1"/>
</dbReference>
<keyword evidence="2" id="KW-0121">Carboxypeptidase</keyword>
<keyword evidence="7" id="KW-1185">Reference proteome</keyword>
<evidence type="ECO:0000256" key="3">
    <source>
        <dbReference type="ARBA" id="ARBA00023136"/>
    </source>
</evidence>
<dbReference type="InterPro" id="IPR050515">
    <property type="entry name" value="Beta-lactam/transpept"/>
</dbReference>
<dbReference type="InterPro" id="IPR005543">
    <property type="entry name" value="PASTA_dom"/>
</dbReference>
<dbReference type="GO" id="GO:0071555">
    <property type="term" value="P:cell wall organization"/>
    <property type="evidence" value="ECO:0007669"/>
    <property type="project" value="TreeGrafter"/>
</dbReference>
<dbReference type="Pfam" id="PF03717">
    <property type="entry name" value="PBP_dimer"/>
    <property type="match status" value="1"/>
</dbReference>
<dbReference type="Pfam" id="PF03793">
    <property type="entry name" value="PASTA"/>
    <property type="match status" value="1"/>
</dbReference>
<comment type="subcellular location">
    <subcellularLocation>
        <location evidence="1">Membrane</location>
    </subcellularLocation>
</comment>
<gene>
    <name evidence="6" type="ORF">F8C82_00120</name>
</gene>
<keyword evidence="3 4" id="KW-0472">Membrane</keyword>
<feature type="transmembrane region" description="Helical" evidence="4">
    <location>
        <begin position="12"/>
        <end position="36"/>
    </location>
</feature>
<dbReference type="PANTHER" id="PTHR30627">
    <property type="entry name" value="PEPTIDOGLYCAN D,D-TRANSPEPTIDASE"/>
    <property type="match status" value="1"/>
</dbReference>
<proteinExistence type="predicted"/>
<dbReference type="Pfam" id="PF00905">
    <property type="entry name" value="Transpeptidase"/>
    <property type="match status" value="1"/>
</dbReference>
<dbReference type="Proteomes" id="UP000484164">
    <property type="component" value="Unassembled WGS sequence"/>
</dbReference>
<dbReference type="EMBL" id="WBVQ01000001">
    <property type="protein sequence ID" value="KAB2816838.1"/>
    <property type="molecule type" value="Genomic_DNA"/>
</dbReference>
<name>A0A6L3ZGZ1_9FLAO</name>
<dbReference type="PANTHER" id="PTHR30627:SF1">
    <property type="entry name" value="PEPTIDOGLYCAN D,D-TRANSPEPTIDASE FTSI"/>
    <property type="match status" value="1"/>
</dbReference>
<keyword evidence="2" id="KW-0645">Protease</keyword>
<dbReference type="PROSITE" id="PS51178">
    <property type="entry name" value="PASTA"/>
    <property type="match status" value="1"/>
</dbReference>
<dbReference type="GO" id="GO:0005886">
    <property type="term" value="C:plasma membrane"/>
    <property type="evidence" value="ECO:0007669"/>
    <property type="project" value="TreeGrafter"/>
</dbReference>